<dbReference type="Proteomes" id="UP000282613">
    <property type="component" value="Unassembled WGS sequence"/>
</dbReference>
<organism evidence="4">
    <name type="scientific">Taenia asiatica</name>
    <name type="common">Asian tapeworm</name>
    <dbReference type="NCBI Taxonomy" id="60517"/>
    <lineage>
        <taxon>Eukaryota</taxon>
        <taxon>Metazoa</taxon>
        <taxon>Spiralia</taxon>
        <taxon>Lophotrochozoa</taxon>
        <taxon>Platyhelminthes</taxon>
        <taxon>Cestoda</taxon>
        <taxon>Eucestoda</taxon>
        <taxon>Cyclophyllidea</taxon>
        <taxon>Taeniidae</taxon>
        <taxon>Taenia</taxon>
    </lineage>
</organism>
<keyword evidence="1" id="KW-0812">Transmembrane</keyword>
<evidence type="ECO:0000256" key="1">
    <source>
        <dbReference type="SAM" id="Phobius"/>
    </source>
</evidence>
<sequence length="143" mass="15226">MVVSSADDSARLLSRHIFPSSAVLLLPLSLPPSFLLFQTVLCLSYSSLFSAKIICTTHAITTTSSSCLPFVVIWKFGCALAGGAVPAPLSIHVDCILSYTERLLGKATKSSGCWNLANFLSDTPVDSTSSTSAACSRYFFFST</sequence>
<keyword evidence="1" id="KW-1133">Transmembrane helix</keyword>
<gene>
    <name evidence="2" type="ORF">TASK_LOCUS10003</name>
</gene>
<name>A0A0R3WGK9_TAEAS</name>
<reference evidence="2 3" key="2">
    <citation type="submission" date="2018-11" db="EMBL/GenBank/DDBJ databases">
        <authorList>
            <consortium name="Pathogen Informatics"/>
        </authorList>
    </citation>
    <scope>NUCLEOTIDE SEQUENCE [LARGE SCALE GENOMIC DNA]</scope>
</reference>
<keyword evidence="1" id="KW-0472">Membrane</keyword>
<protein>
    <submittedName>
        <fullName evidence="4">Secreted protein</fullName>
    </submittedName>
</protein>
<dbReference type="WBParaSite" id="TASK_0001000201-mRNA-1">
    <property type="protein sequence ID" value="TASK_0001000201-mRNA-1"/>
    <property type="gene ID" value="TASK_0001000201"/>
</dbReference>
<keyword evidence="3" id="KW-1185">Reference proteome</keyword>
<evidence type="ECO:0000313" key="4">
    <source>
        <dbReference type="WBParaSite" id="TASK_0001000201-mRNA-1"/>
    </source>
</evidence>
<evidence type="ECO:0000313" key="2">
    <source>
        <dbReference type="EMBL" id="VDK47288.1"/>
    </source>
</evidence>
<evidence type="ECO:0000313" key="3">
    <source>
        <dbReference type="Proteomes" id="UP000282613"/>
    </source>
</evidence>
<accession>A0A0R3WGK9</accession>
<proteinExistence type="predicted"/>
<feature type="transmembrane region" description="Helical" evidence="1">
    <location>
        <begin position="20"/>
        <end position="43"/>
    </location>
</feature>
<dbReference type="AlphaFoldDB" id="A0A0R3WGK9"/>
<dbReference type="EMBL" id="UYRS01019939">
    <property type="protein sequence ID" value="VDK47288.1"/>
    <property type="molecule type" value="Genomic_DNA"/>
</dbReference>
<reference evidence="4" key="1">
    <citation type="submission" date="2017-02" db="UniProtKB">
        <authorList>
            <consortium name="WormBaseParasite"/>
        </authorList>
    </citation>
    <scope>IDENTIFICATION</scope>
</reference>